<keyword evidence="1" id="KW-0489">Methyltransferase</keyword>
<evidence type="ECO:0000256" key="2">
    <source>
        <dbReference type="ARBA" id="ARBA00022679"/>
    </source>
</evidence>
<dbReference type="GO" id="GO:0032259">
    <property type="term" value="P:methylation"/>
    <property type="evidence" value="ECO:0007669"/>
    <property type="project" value="UniProtKB-KW"/>
</dbReference>
<dbReference type="STRING" id="387662.CRP_053"/>
<dbReference type="Pfam" id="PF00588">
    <property type="entry name" value="SpoU_methylase"/>
    <property type="match status" value="1"/>
</dbReference>
<dbReference type="Gene3D" id="3.40.1280.10">
    <property type="match status" value="1"/>
</dbReference>
<dbReference type="HOGENOM" id="CLU_123221_0_0_6"/>
<dbReference type="GO" id="GO:0003723">
    <property type="term" value="F:RNA binding"/>
    <property type="evidence" value="ECO:0007669"/>
    <property type="project" value="InterPro"/>
</dbReference>
<dbReference type="InterPro" id="IPR001537">
    <property type="entry name" value="SpoU_MeTrfase"/>
</dbReference>
<feature type="domain" description="tRNA/rRNA methyltransferase SpoU type" evidence="3">
    <location>
        <begin position="4"/>
        <end position="124"/>
    </location>
</feature>
<gene>
    <name evidence="4" type="ordered locus">CRP_053</name>
</gene>
<name>Q05FT7_CARRP</name>
<proteinExistence type="predicted"/>
<dbReference type="AlphaFoldDB" id="Q05FT7"/>
<dbReference type="EMBL" id="AP009180">
    <property type="protein sequence ID" value="BAF35084.1"/>
    <property type="molecule type" value="Genomic_DNA"/>
</dbReference>
<dbReference type="InterPro" id="IPR029028">
    <property type="entry name" value="Alpha/beta_knot_MTases"/>
</dbReference>
<dbReference type="GO" id="GO:0008173">
    <property type="term" value="F:RNA methyltransferase activity"/>
    <property type="evidence" value="ECO:0007669"/>
    <property type="project" value="InterPro"/>
</dbReference>
<dbReference type="SUPFAM" id="SSF75217">
    <property type="entry name" value="alpha/beta knot"/>
    <property type="match status" value="1"/>
</dbReference>
<dbReference type="RefSeq" id="WP_011672276.1">
    <property type="nucleotide sequence ID" value="NC_008512.1"/>
</dbReference>
<sequence length="132" mass="15483">MFLVKNFGNINSCIRTCYMFNVYVIIKNIYINSFVINYNNIIFIKNNILLLKFIKKTNCIVSLSISSYFVLNNFKLLKKFVIVIGNEKYGINNSIILHSDFILKIKSYRKKSLNLSIVSGITLYHFIYNNEI</sequence>
<accession>Q05FT7</accession>
<dbReference type="KEGG" id="crp:CRP_053"/>
<dbReference type="InterPro" id="IPR029026">
    <property type="entry name" value="tRNA_m1G_MTases_N"/>
</dbReference>
<protein>
    <recommendedName>
        <fullName evidence="3">tRNA/rRNA methyltransferase SpoU type domain-containing protein</fullName>
    </recommendedName>
</protein>
<keyword evidence="2" id="KW-0808">Transferase</keyword>
<evidence type="ECO:0000313" key="5">
    <source>
        <dbReference type="Proteomes" id="UP000000777"/>
    </source>
</evidence>
<reference evidence="4 5" key="1">
    <citation type="journal article" date="2006" name="Science">
        <title>The 160-kilobase genome of the bacterial endosymbiont Carsonella.</title>
        <authorList>
            <person name="Nakabachi A."/>
            <person name="Yamashita A."/>
            <person name="Toh H."/>
            <person name="Ishikawa H."/>
            <person name="Dunbar H."/>
            <person name="Moran N."/>
            <person name="Hattori M."/>
        </authorList>
    </citation>
    <scope>NUCLEOTIDE SEQUENCE [LARGE SCALE GENOMIC DNA]</scope>
    <source>
        <strain evidence="4 5">PV</strain>
    </source>
</reference>
<organism evidence="4 5">
    <name type="scientific">Carsonella ruddii (strain PV)</name>
    <dbReference type="NCBI Taxonomy" id="387662"/>
    <lineage>
        <taxon>Bacteria</taxon>
        <taxon>Pseudomonadati</taxon>
        <taxon>Pseudomonadota</taxon>
        <taxon>Gammaproteobacteria</taxon>
        <taxon>Oceanospirillales</taxon>
        <taxon>Halomonadaceae</taxon>
        <taxon>Zymobacter group</taxon>
        <taxon>Candidatus Carsonella</taxon>
    </lineage>
</organism>
<dbReference type="Proteomes" id="UP000000777">
    <property type="component" value="Chromosome"/>
</dbReference>
<evidence type="ECO:0000259" key="3">
    <source>
        <dbReference type="Pfam" id="PF00588"/>
    </source>
</evidence>
<dbReference type="GO" id="GO:0006396">
    <property type="term" value="P:RNA processing"/>
    <property type="evidence" value="ECO:0007669"/>
    <property type="project" value="InterPro"/>
</dbReference>
<evidence type="ECO:0000256" key="1">
    <source>
        <dbReference type="ARBA" id="ARBA00022603"/>
    </source>
</evidence>
<evidence type="ECO:0000313" key="4">
    <source>
        <dbReference type="EMBL" id="BAF35084.1"/>
    </source>
</evidence>